<comment type="similarity">
    <text evidence="8">Belongs to the NapF family.</text>
</comment>
<sequence length="176" mass="19708">MEHRVARRQFLRGEFLQSLQSPKLKGQRQQAIRPPWAQEEALFTAACTRCDNCIRFCETQILIRAQGGFPQVDFARGECTFCMKCVQACEQPVFRSTEEAPWQYKAQIRPTCLARHNIECRSCEDSCGQRAIRFVPVLKGVAQVRLDPELCTGCGACLGTCPADAIAMGGVDKEAF</sequence>
<comment type="function">
    <text evidence="8">Could be involved in the maturation of NapA, the catalytic subunit of the periplasmic nitrate reductase, before its export into the periplasm.</text>
</comment>
<dbReference type="PANTHER" id="PTHR43687:SF6">
    <property type="entry name" value="L-ASPARTATE SEMIALDEHYDE SULFURTRANSFERASE IRON-SULFUR SUBUNIT"/>
    <property type="match status" value="1"/>
</dbReference>
<dbReference type="InterPro" id="IPR050572">
    <property type="entry name" value="Fe-S_Ferredoxin"/>
</dbReference>
<dbReference type="SUPFAM" id="SSF54862">
    <property type="entry name" value="4Fe-4S ferredoxins"/>
    <property type="match status" value="1"/>
</dbReference>
<feature type="domain" description="4Fe-4S ferredoxin-type" evidence="9">
    <location>
        <begin position="68"/>
        <end position="99"/>
    </location>
</feature>
<evidence type="ECO:0000313" key="11">
    <source>
        <dbReference type="Proteomes" id="UP000295657"/>
    </source>
</evidence>
<dbReference type="GO" id="GO:0046872">
    <property type="term" value="F:metal ion binding"/>
    <property type="evidence" value="ECO:0007669"/>
    <property type="project" value="UniProtKB-KW"/>
</dbReference>
<feature type="binding site" evidence="8">
    <location>
        <position position="157"/>
    </location>
    <ligand>
        <name>[4Fe-4S] cluster</name>
        <dbReference type="ChEBI" id="CHEBI:49883"/>
        <label>3</label>
    </ligand>
</feature>
<keyword evidence="8" id="KW-0963">Cytoplasm</keyword>
<proteinExistence type="inferred from homology"/>
<feature type="binding site" evidence="8">
    <location>
        <position position="89"/>
    </location>
    <ligand>
        <name>[4Fe-4S] cluster</name>
        <dbReference type="ChEBI" id="CHEBI:49883"/>
        <label>2</label>
    </ligand>
</feature>
<dbReference type="OrthoDB" id="9808559at2"/>
<feature type="binding site" evidence="8">
    <location>
        <position position="82"/>
    </location>
    <ligand>
        <name>[4Fe-4S] cluster</name>
        <dbReference type="ChEBI" id="CHEBI:49883"/>
        <label>2</label>
    </ligand>
</feature>
<feature type="binding site" evidence="8">
    <location>
        <position position="50"/>
    </location>
    <ligand>
        <name>[4Fe-4S] cluster</name>
        <dbReference type="ChEBI" id="CHEBI:49883"/>
        <label>1</label>
    </ligand>
</feature>
<gene>
    <name evidence="8" type="primary">napF</name>
    <name evidence="10" type="ORF">EDC45_1867</name>
</gene>
<feature type="binding site" evidence="8">
    <location>
        <position position="57"/>
    </location>
    <ligand>
        <name>[4Fe-4S] cluster</name>
        <dbReference type="ChEBI" id="CHEBI:49883"/>
        <label>1</label>
    </ligand>
</feature>
<evidence type="ECO:0000256" key="6">
    <source>
        <dbReference type="ARBA" id="ARBA00023004"/>
    </source>
</evidence>
<dbReference type="InterPro" id="IPR017896">
    <property type="entry name" value="4Fe4S_Fe-S-bd"/>
</dbReference>
<feature type="binding site" evidence="8">
    <location>
        <position position="53"/>
    </location>
    <ligand>
        <name>[4Fe-4S] cluster</name>
        <dbReference type="ChEBI" id="CHEBI:49883"/>
        <label>1</label>
    </ligand>
</feature>
<dbReference type="EMBL" id="SNYQ01000009">
    <property type="protein sequence ID" value="TDQ56657.1"/>
    <property type="molecule type" value="Genomic_DNA"/>
</dbReference>
<dbReference type="Proteomes" id="UP000295657">
    <property type="component" value="Unassembled WGS sequence"/>
</dbReference>
<comment type="subunit">
    <text evidence="8">Interacts with the cytoplasmic NapA precursor.</text>
</comment>
<accession>A0A4R6VB06</accession>
<dbReference type="NCBIfam" id="TIGR00402">
    <property type="entry name" value="napF"/>
    <property type="match status" value="1"/>
</dbReference>
<protein>
    <recommendedName>
        <fullName evidence="8">Ferredoxin-type protein NapF</fullName>
    </recommendedName>
</protein>
<evidence type="ECO:0000256" key="8">
    <source>
        <dbReference type="HAMAP-Rule" id="MF_02201"/>
    </source>
</evidence>
<evidence type="ECO:0000313" key="10">
    <source>
        <dbReference type="EMBL" id="TDQ56657.1"/>
    </source>
</evidence>
<keyword evidence="4 8" id="KW-0677">Repeat</keyword>
<dbReference type="InterPro" id="IPR017900">
    <property type="entry name" value="4Fe4S_Fe_S_CS"/>
</dbReference>
<keyword evidence="11" id="KW-1185">Reference proteome</keyword>
<evidence type="ECO:0000256" key="4">
    <source>
        <dbReference type="ARBA" id="ARBA00022737"/>
    </source>
</evidence>
<evidence type="ECO:0000256" key="3">
    <source>
        <dbReference type="ARBA" id="ARBA00022723"/>
    </source>
</evidence>
<evidence type="ECO:0000256" key="5">
    <source>
        <dbReference type="ARBA" id="ARBA00022982"/>
    </source>
</evidence>
<dbReference type="GO" id="GO:0005737">
    <property type="term" value="C:cytoplasm"/>
    <property type="evidence" value="ECO:0007669"/>
    <property type="project" value="UniProtKB-SubCell"/>
</dbReference>
<feature type="binding site" evidence="8">
    <location>
        <position position="79"/>
    </location>
    <ligand>
        <name>[4Fe-4S] cluster</name>
        <dbReference type="ChEBI" id="CHEBI:49883"/>
        <label>2</label>
    </ligand>
</feature>
<reference evidence="10 11" key="1">
    <citation type="submission" date="2019-03" db="EMBL/GenBank/DDBJ databases">
        <title>Genomic Encyclopedia of Type Strains, Phase IV (KMG-IV): sequencing the most valuable type-strain genomes for metagenomic binning, comparative biology and taxonomic classification.</title>
        <authorList>
            <person name="Goeker M."/>
        </authorList>
    </citation>
    <scope>NUCLEOTIDE SEQUENCE [LARGE SCALE GENOMIC DNA]</scope>
    <source>
        <strain evidence="10 11">DSM 28403</strain>
    </source>
</reference>
<feature type="binding site" evidence="8">
    <location>
        <position position="151"/>
    </location>
    <ligand>
        <name>[4Fe-4S] cluster</name>
        <dbReference type="ChEBI" id="CHEBI:49883"/>
        <label>3</label>
    </ligand>
</feature>
<keyword evidence="6 8" id="KW-0408">Iron</keyword>
<name>A0A4R6VB06_9PAST</name>
<dbReference type="RefSeq" id="WP_133545710.1">
    <property type="nucleotide sequence ID" value="NZ_SNYQ01000009.1"/>
</dbReference>
<comment type="caution">
    <text evidence="10">The sequence shown here is derived from an EMBL/GenBank/DDBJ whole genome shotgun (WGS) entry which is preliminary data.</text>
</comment>
<dbReference type="PROSITE" id="PS51379">
    <property type="entry name" value="4FE4S_FER_2"/>
    <property type="match status" value="2"/>
</dbReference>
<dbReference type="Pfam" id="PF12838">
    <property type="entry name" value="Fer4_7"/>
    <property type="match status" value="1"/>
</dbReference>
<keyword evidence="2 8" id="KW-0004">4Fe-4S</keyword>
<feature type="binding site" evidence="8">
    <location>
        <position position="154"/>
    </location>
    <ligand>
        <name>[4Fe-4S] cluster</name>
        <dbReference type="ChEBI" id="CHEBI:49883"/>
        <label>3</label>
    </ligand>
</feature>
<keyword evidence="5" id="KW-0249">Electron transport</keyword>
<keyword evidence="3 8" id="KW-0479">Metal-binding</keyword>
<evidence type="ECO:0000256" key="7">
    <source>
        <dbReference type="ARBA" id="ARBA00023014"/>
    </source>
</evidence>
<feature type="binding site" evidence="8">
    <location>
        <position position="85"/>
    </location>
    <ligand>
        <name>[4Fe-4S] cluster</name>
        <dbReference type="ChEBI" id="CHEBI:49883"/>
        <label>2</label>
    </ligand>
</feature>
<dbReference type="InterPro" id="IPR004496">
    <property type="entry name" value="NapF"/>
</dbReference>
<dbReference type="AlphaFoldDB" id="A0A4R6VB06"/>
<feature type="binding site" evidence="8">
    <location>
        <position position="47"/>
    </location>
    <ligand>
        <name>[4Fe-4S] cluster</name>
        <dbReference type="ChEBI" id="CHEBI:49883"/>
        <label>1</label>
    </ligand>
</feature>
<dbReference type="CDD" id="cd10564">
    <property type="entry name" value="NapF_like"/>
    <property type="match status" value="1"/>
</dbReference>
<dbReference type="HAMAP" id="MF_02201">
    <property type="entry name" value="NapF"/>
    <property type="match status" value="1"/>
</dbReference>
<dbReference type="PANTHER" id="PTHR43687">
    <property type="entry name" value="ADENYLYLSULFATE REDUCTASE, BETA SUBUNIT"/>
    <property type="match status" value="1"/>
</dbReference>
<feature type="binding site" evidence="8">
    <location>
        <position position="161"/>
    </location>
    <ligand>
        <name>[4Fe-4S] cluster</name>
        <dbReference type="ChEBI" id="CHEBI:49883"/>
        <label>3</label>
    </ligand>
</feature>
<evidence type="ECO:0000256" key="1">
    <source>
        <dbReference type="ARBA" id="ARBA00022448"/>
    </source>
</evidence>
<dbReference type="Pfam" id="PF13237">
    <property type="entry name" value="Fer4_10"/>
    <property type="match status" value="1"/>
</dbReference>
<organism evidence="10 11">
    <name type="scientific">Mesocricetibacter intestinalis</name>
    <dbReference type="NCBI Taxonomy" id="1521930"/>
    <lineage>
        <taxon>Bacteria</taxon>
        <taxon>Pseudomonadati</taxon>
        <taxon>Pseudomonadota</taxon>
        <taxon>Gammaproteobacteria</taxon>
        <taxon>Pasteurellales</taxon>
        <taxon>Pasteurellaceae</taxon>
        <taxon>Mesocricetibacter</taxon>
    </lineage>
</organism>
<evidence type="ECO:0000256" key="2">
    <source>
        <dbReference type="ARBA" id="ARBA00022485"/>
    </source>
</evidence>
<feature type="domain" description="4Fe-4S ferredoxin-type" evidence="9">
    <location>
        <begin position="142"/>
        <end position="171"/>
    </location>
</feature>
<dbReference type="PROSITE" id="PS00198">
    <property type="entry name" value="4FE4S_FER_1"/>
    <property type="match status" value="2"/>
</dbReference>
<evidence type="ECO:0000259" key="9">
    <source>
        <dbReference type="PROSITE" id="PS51379"/>
    </source>
</evidence>
<comment type="subcellular location">
    <subcellularLocation>
        <location evidence="8">Cytoplasm</location>
    </subcellularLocation>
</comment>
<dbReference type="GO" id="GO:0051539">
    <property type="term" value="F:4 iron, 4 sulfur cluster binding"/>
    <property type="evidence" value="ECO:0007669"/>
    <property type="project" value="UniProtKB-UniRule"/>
</dbReference>
<comment type="cofactor">
    <cofactor evidence="8">
        <name>[4Fe-4S] cluster</name>
        <dbReference type="ChEBI" id="CHEBI:49883"/>
    </cofactor>
</comment>
<keyword evidence="1" id="KW-0813">Transport</keyword>
<keyword evidence="7 8" id="KW-0411">Iron-sulfur</keyword>
<dbReference type="Gene3D" id="3.30.70.20">
    <property type="match status" value="2"/>
</dbReference>